<name>A0A2T0MTS4_9ACTN</name>
<evidence type="ECO:0000313" key="2">
    <source>
        <dbReference type="EMBL" id="PRX62101.1"/>
    </source>
</evidence>
<protein>
    <submittedName>
        <fullName evidence="2">Uncharacterized protein</fullName>
    </submittedName>
</protein>
<proteinExistence type="predicted"/>
<dbReference type="EMBL" id="PVNG01000013">
    <property type="protein sequence ID" value="PRX62101.1"/>
    <property type="molecule type" value="Genomic_DNA"/>
</dbReference>
<evidence type="ECO:0000313" key="3">
    <source>
        <dbReference type="Proteomes" id="UP000238312"/>
    </source>
</evidence>
<evidence type="ECO:0000256" key="1">
    <source>
        <dbReference type="SAM" id="MobiDB-lite"/>
    </source>
</evidence>
<sequence length="159" mass="17039">MMGSKLGVVTGRHVISVETLMLRVGTDSRWAYRHALTRPLRGESPDETARRLSGVAPGDPDTVLHSTSWRYEPDGKIVLTYAVCPDPSPWLPATEVPVLEITRGQAPAMPSPQSVTLANVVAHAVRHLAFLLAEDPVVARALSRHPRVGAALGPVTVSA</sequence>
<reference evidence="2 3" key="1">
    <citation type="submission" date="2018-03" db="EMBL/GenBank/DDBJ databases">
        <title>Genomic Encyclopedia of Type Strains, Phase III (KMG-III): the genomes of soil and plant-associated and newly described type strains.</title>
        <authorList>
            <person name="Whitman W."/>
        </authorList>
    </citation>
    <scope>NUCLEOTIDE SEQUENCE [LARGE SCALE GENOMIC DNA]</scope>
    <source>
        <strain evidence="2 3">CGMCC 4.7104</strain>
    </source>
</reference>
<keyword evidence="3" id="KW-1185">Reference proteome</keyword>
<feature type="compositionally biased region" description="Basic and acidic residues" evidence="1">
    <location>
        <begin position="40"/>
        <end position="50"/>
    </location>
</feature>
<dbReference type="Proteomes" id="UP000238312">
    <property type="component" value="Unassembled WGS sequence"/>
</dbReference>
<dbReference type="AlphaFoldDB" id="A0A2T0MTS4"/>
<accession>A0A2T0MTS4</accession>
<organism evidence="2 3">
    <name type="scientific">Nonomuraea fuscirosea</name>
    <dbReference type="NCBI Taxonomy" id="1291556"/>
    <lineage>
        <taxon>Bacteria</taxon>
        <taxon>Bacillati</taxon>
        <taxon>Actinomycetota</taxon>
        <taxon>Actinomycetes</taxon>
        <taxon>Streptosporangiales</taxon>
        <taxon>Streptosporangiaceae</taxon>
        <taxon>Nonomuraea</taxon>
    </lineage>
</organism>
<comment type="caution">
    <text evidence="2">The sequence shown here is derived from an EMBL/GenBank/DDBJ whole genome shotgun (WGS) entry which is preliminary data.</text>
</comment>
<gene>
    <name evidence="2" type="ORF">B0I32_11353</name>
</gene>
<feature type="region of interest" description="Disordered" evidence="1">
    <location>
        <begin position="40"/>
        <end position="59"/>
    </location>
</feature>